<accession>A0A3N4KWX6</accession>
<feature type="region of interest" description="Disordered" evidence="1">
    <location>
        <begin position="1"/>
        <end position="23"/>
    </location>
</feature>
<gene>
    <name evidence="2" type="ORF">P167DRAFT_563401</name>
</gene>
<dbReference type="Proteomes" id="UP000277580">
    <property type="component" value="Unassembled WGS sequence"/>
</dbReference>
<dbReference type="InParanoid" id="A0A3N4KWX6"/>
<dbReference type="AlphaFoldDB" id="A0A3N4KWX6"/>
<reference evidence="2 3" key="1">
    <citation type="journal article" date="2018" name="Nat. Ecol. Evol.">
        <title>Pezizomycetes genomes reveal the molecular basis of ectomycorrhizal truffle lifestyle.</title>
        <authorList>
            <person name="Murat C."/>
            <person name="Payen T."/>
            <person name="Noel B."/>
            <person name="Kuo A."/>
            <person name="Morin E."/>
            <person name="Chen J."/>
            <person name="Kohler A."/>
            <person name="Krizsan K."/>
            <person name="Balestrini R."/>
            <person name="Da Silva C."/>
            <person name="Montanini B."/>
            <person name="Hainaut M."/>
            <person name="Levati E."/>
            <person name="Barry K.W."/>
            <person name="Belfiori B."/>
            <person name="Cichocki N."/>
            <person name="Clum A."/>
            <person name="Dockter R.B."/>
            <person name="Fauchery L."/>
            <person name="Guy J."/>
            <person name="Iotti M."/>
            <person name="Le Tacon F."/>
            <person name="Lindquist E.A."/>
            <person name="Lipzen A."/>
            <person name="Malagnac F."/>
            <person name="Mello A."/>
            <person name="Molinier V."/>
            <person name="Miyauchi S."/>
            <person name="Poulain J."/>
            <person name="Riccioni C."/>
            <person name="Rubini A."/>
            <person name="Sitrit Y."/>
            <person name="Splivallo R."/>
            <person name="Traeger S."/>
            <person name="Wang M."/>
            <person name="Zifcakova L."/>
            <person name="Wipf D."/>
            <person name="Zambonelli A."/>
            <person name="Paolocci F."/>
            <person name="Nowrousian M."/>
            <person name="Ottonello S."/>
            <person name="Baldrian P."/>
            <person name="Spatafora J.W."/>
            <person name="Henrissat B."/>
            <person name="Nagy L.G."/>
            <person name="Aury J.M."/>
            <person name="Wincker P."/>
            <person name="Grigoriev I.V."/>
            <person name="Bonfante P."/>
            <person name="Martin F.M."/>
        </authorList>
    </citation>
    <scope>NUCLEOTIDE SEQUENCE [LARGE SCALE GENOMIC DNA]</scope>
    <source>
        <strain evidence="2 3">CCBAS932</strain>
    </source>
</reference>
<organism evidence="2 3">
    <name type="scientific">Morchella conica CCBAS932</name>
    <dbReference type="NCBI Taxonomy" id="1392247"/>
    <lineage>
        <taxon>Eukaryota</taxon>
        <taxon>Fungi</taxon>
        <taxon>Dikarya</taxon>
        <taxon>Ascomycota</taxon>
        <taxon>Pezizomycotina</taxon>
        <taxon>Pezizomycetes</taxon>
        <taxon>Pezizales</taxon>
        <taxon>Morchellaceae</taxon>
        <taxon>Morchella</taxon>
    </lineage>
</organism>
<evidence type="ECO:0000313" key="2">
    <source>
        <dbReference type="EMBL" id="RPB15063.1"/>
    </source>
</evidence>
<sequence>MASPSPSTSTPTPTPTVPAPTPTTTATDPKICFISGPLLADTAYLTTHYTPHLLRALSANHHFLLGPSRGIDTLALHYLLSQSCAPSRITLYLPPTDVARYAWFAEQGGKIVVSSANHDSRDESMTRASHYDVLRYRTQEECRALFGVRYKERVSGTQKNEIRRKSGVGLVWREVVGEMVEAAEAAEGVRMGEDARRRRGLERKVKGARVLRERLEKGEVLERNQVEKAEKLEAWERELEGLK</sequence>
<proteinExistence type="predicted"/>
<name>A0A3N4KWX6_9PEZI</name>
<dbReference type="EMBL" id="ML119115">
    <property type="protein sequence ID" value="RPB15063.1"/>
    <property type="molecule type" value="Genomic_DNA"/>
</dbReference>
<feature type="compositionally biased region" description="Low complexity" evidence="1">
    <location>
        <begin position="1"/>
        <end position="11"/>
    </location>
</feature>
<evidence type="ECO:0000256" key="1">
    <source>
        <dbReference type="SAM" id="MobiDB-lite"/>
    </source>
</evidence>
<protein>
    <submittedName>
        <fullName evidence="2">Uncharacterized protein</fullName>
    </submittedName>
</protein>
<dbReference type="OrthoDB" id="5422905at2759"/>
<feature type="compositionally biased region" description="Pro residues" evidence="1">
    <location>
        <begin position="12"/>
        <end position="21"/>
    </location>
</feature>
<evidence type="ECO:0000313" key="3">
    <source>
        <dbReference type="Proteomes" id="UP000277580"/>
    </source>
</evidence>
<keyword evidence="3" id="KW-1185">Reference proteome</keyword>